<reference evidence="3 4" key="1">
    <citation type="journal article" date="2021" name="bioRxiv">
        <title>Unique metabolic strategies in Hadean analogues reveal hints for primordial physiology.</title>
        <authorList>
            <person name="Nobu M.K."/>
            <person name="Nakai R."/>
            <person name="Tamazawa S."/>
            <person name="Mori H."/>
            <person name="Toyoda A."/>
            <person name="Ijiri A."/>
            <person name="Suzuki S."/>
            <person name="Kurokawa K."/>
            <person name="Kamagata Y."/>
            <person name="Tamaki H."/>
        </authorList>
    </citation>
    <scope>NUCLEOTIDE SEQUENCE [LARGE SCALE GENOMIC DNA]</scope>
    <source>
        <strain evidence="3">BS525</strain>
    </source>
</reference>
<dbReference type="InterPro" id="IPR010401">
    <property type="entry name" value="AGL/Gdb1"/>
</dbReference>
<dbReference type="GO" id="GO:0004134">
    <property type="term" value="F:4-alpha-glucanotransferase activity"/>
    <property type="evidence" value="ECO:0007669"/>
    <property type="project" value="InterPro"/>
</dbReference>
<dbReference type="Gene3D" id="1.50.10.10">
    <property type="match status" value="2"/>
</dbReference>
<accession>A0A9E2F6G7</accession>
<dbReference type="AlphaFoldDB" id="A0A9E2F6G7"/>
<gene>
    <name evidence="3" type="ORF">DDT42_01206</name>
</gene>
<dbReference type="GO" id="GO:0005980">
    <property type="term" value="P:glycogen catabolic process"/>
    <property type="evidence" value="ECO:0007669"/>
    <property type="project" value="InterPro"/>
</dbReference>
<feature type="domain" description="Glycogen debranching enzyme C-terminal" evidence="1">
    <location>
        <begin position="320"/>
        <end position="678"/>
    </location>
</feature>
<evidence type="ECO:0000259" key="2">
    <source>
        <dbReference type="Pfam" id="PF12439"/>
    </source>
</evidence>
<dbReference type="EMBL" id="QLTW01000076">
    <property type="protein sequence ID" value="MBT9145335.1"/>
    <property type="molecule type" value="Genomic_DNA"/>
</dbReference>
<dbReference type="SUPFAM" id="SSF48208">
    <property type="entry name" value="Six-hairpin glycosidases"/>
    <property type="match status" value="1"/>
</dbReference>
<dbReference type="Pfam" id="PF06202">
    <property type="entry name" value="GDE_C"/>
    <property type="match status" value="1"/>
</dbReference>
<evidence type="ECO:0000313" key="4">
    <source>
        <dbReference type="Proteomes" id="UP000811545"/>
    </source>
</evidence>
<dbReference type="InterPro" id="IPR024742">
    <property type="entry name" value="Glycogen_debranch_N"/>
</dbReference>
<dbReference type="InterPro" id="IPR012341">
    <property type="entry name" value="6hp_glycosidase-like_sf"/>
</dbReference>
<proteinExistence type="predicted"/>
<dbReference type="PANTHER" id="PTHR10569">
    <property type="entry name" value="GLYCOGEN DEBRANCHING ENZYME"/>
    <property type="match status" value="1"/>
</dbReference>
<name>A0A9E2F6G7_PSYF1</name>
<evidence type="ECO:0008006" key="5">
    <source>
        <dbReference type="Google" id="ProtNLM"/>
    </source>
</evidence>
<evidence type="ECO:0000259" key="1">
    <source>
        <dbReference type="Pfam" id="PF06202"/>
    </source>
</evidence>
<sequence>MNIYEFTPYEWILSNSAGSYALGPANLINHRKYHGLLIASTPDLRRMHLVSSIEERIEAEGRASFFLDSSNYSNVVYPQGYKHMVKYFLRPFPAFLYSTIRPSDEVLILKFIQMHPLSNATVIRYRNLGKVPLRLILRPKFTLRGHHTVNQPGYRDSAAYRSELKDRTARIANEEGEAFAFSSTGSMESDPIIYRQVLYPSEIIRGYEGAEDIFSPFRVTVELYPGEEQGLVFADKEEKNFERMIEETEKRYQTYPLPLNHPLLFKNHPRKILMNLPPKGNKLTQAEACGYQKGNSYRLNIFEYKEYLRVLEQAMREFLAGDDLIAGFPWFSAWGRDAMISLEALKHFEGGTDLAYRILKKYGENMENGIIPNTLGEEGVGQNYDTVDASLWFGLRVLESREKFTSSARAELLRDVVEVIGNYLLNPSLPFHVDFEDGLISIYPHTGLGLTWMDAKVDGQPVTPRYGKPVEINALWYNLLKLFLPVAMKEGIEEIPCGDRNISLSGLKSLAGKAGKSLKLFFTGEGFADRIENGRLIMELRPNYIIALSLPVSIFSKEEMSIGYRIAGEKLLTPYGLRSLSPGQPAFRSKYMGNQRMRDLAYHQGTVWVWLLLPLAKVAAKIYRKDKNKLKGELNKLICSFRDGFMKGKIASLPELYDGRDPHFPKGASAQCWSVAAVFLIEKNIEELGQIFSKDVV</sequence>
<evidence type="ECO:0000313" key="3">
    <source>
        <dbReference type="EMBL" id="MBT9145335.1"/>
    </source>
</evidence>
<feature type="domain" description="Glycogen debranching enzyme bacterial and archaeal type N-terminal" evidence="2">
    <location>
        <begin position="10"/>
        <end position="228"/>
    </location>
</feature>
<dbReference type="PANTHER" id="PTHR10569:SF2">
    <property type="entry name" value="GLYCOGEN DEBRANCHING ENZYME"/>
    <property type="match status" value="1"/>
</dbReference>
<dbReference type="InterPro" id="IPR008928">
    <property type="entry name" value="6-hairpin_glycosidase_sf"/>
</dbReference>
<organism evidence="3 4">
    <name type="scientific">Psychracetigena formicireducens</name>
    <dbReference type="NCBI Taxonomy" id="2986056"/>
    <lineage>
        <taxon>Bacteria</taxon>
        <taxon>Bacillati</taxon>
        <taxon>Candidatus Lithacetigenota</taxon>
        <taxon>Candidatus Psychracetigena</taxon>
    </lineage>
</organism>
<protein>
    <recommendedName>
        <fullName evidence="5">Glycogen debranching enzyme</fullName>
    </recommendedName>
</protein>
<comment type="caution">
    <text evidence="3">The sequence shown here is derived from an EMBL/GenBank/DDBJ whole genome shotgun (WGS) entry which is preliminary data.</text>
</comment>
<dbReference type="Pfam" id="PF12439">
    <property type="entry name" value="GDE_N"/>
    <property type="match status" value="1"/>
</dbReference>
<dbReference type="GO" id="GO:0004135">
    <property type="term" value="F:amylo-alpha-1,6-glucosidase activity"/>
    <property type="evidence" value="ECO:0007669"/>
    <property type="project" value="InterPro"/>
</dbReference>
<dbReference type="Proteomes" id="UP000811545">
    <property type="component" value="Unassembled WGS sequence"/>
</dbReference>
<dbReference type="InterPro" id="IPR032790">
    <property type="entry name" value="GDE_C"/>
</dbReference>